<name>A0A1D3D355_9EIME</name>
<keyword evidence="2" id="KW-0436">Ligase</keyword>
<comment type="similarity">
    <text evidence="1">Belongs to the ATP-dependent AMP-binding enzyme family.</text>
</comment>
<gene>
    <name evidence="5" type="ORF">cyc_07632</name>
</gene>
<dbReference type="OrthoDB" id="288590at2759"/>
<dbReference type="PANTHER" id="PTHR43107">
    <property type="entry name" value="LONG-CHAIN FATTY ACID TRANSPORT PROTEIN"/>
    <property type="match status" value="1"/>
</dbReference>
<organism evidence="5 6">
    <name type="scientific">Cyclospora cayetanensis</name>
    <dbReference type="NCBI Taxonomy" id="88456"/>
    <lineage>
        <taxon>Eukaryota</taxon>
        <taxon>Sar</taxon>
        <taxon>Alveolata</taxon>
        <taxon>Apicomplexa</taxon>
        <taxon>Conoidasida</taxon>
        <taxon>Coccidia</taxon>
        <taxon>Eucoccidiorida</taxon>
        <taxon>Eimeriorina</taxon>
        <taxon>Eimeriidae</taxon>
        <taxon>Cyclospora</taxon>
    </lineage>
</organism>
<dbReference type="Gene3D" id="3.40.50.12780">
    <property type="entry name" value="N-terminal domain of ligase-like"/>
    <property type="match status" value="1"/>
</dbReference>
<evidence type="ECO:0000313" key="5">
    <source>
        <dbReference type="EMBL" id="OEH77877.1"/>
    </source>
</evidence>
<sequence>MMAQRKGTKTVVPDELLIRLKEETGKPLEEIEEAWSEQRTERQKSVKCLLKENVTNAARFFEKTVDEHHDKVFIVYGGAHEEDIPSGSTCLECCTRVLTYKHVDYASNSVAAWAVKLQGRKDTECSAGKGDECSVKCSECTCRARVAAMLMLSSPEYIIILLGLLKAGMTVALLHPQLRGSLLRKAVGEADPQLLICDDLTVASLRHAWLEECCGKPGKTVHSTQKEKEYKGSYPCPVFICGAVRPKEDVGEHSLVPHVHRHIKDRLSEEEVAHYQQHMEASSTTEEHRCQPKGFPLVLKERLYNAVGLALNSEGGDQHREHQGEVDALTHQGELGRPCVCLYTADFDGHMCAAYLSHNRFISAGLVWKQAVPLSSSDRLLLGVHLSHEVGVHALASAIACGGALLLRHKCSILSLWEDLKALDASVLWHTGMMWARLLRSHERFHGGEHMQRLGSWSGHPRLRASVGTGLLRELWPVVKHSFNIPCILEFHSLPILQTAHVLYNAWGMTGACSFIPNAAWDRMPFERLVEFNEKTDEVERDKASKRGKEASRCPRTLIQRGELVSHVSHGHNLILFTRKEKTEQFLYKDLFEEGDVWCRSGEIMERDAAGFLYFCRCAGFGFRIDGEAAPLADVAALLKRHAGVLGARVEGMRVFADSDKAAANSMEEKVKAGQKGWPKTAVELFQAGECHRKLKCLVACVHAKLEACKITDGDGIDQPQSCGDLDLDSSLLVIGEEEAECKRKEGSEGEVTLVSVQTFLRKLRSCLDHDVHLAIRPTVLMLCFAECSSASDRRSSIGSTCGSCSSRHETECKCSCGCCWECEGCSAHRKSVQGLCDLIDGQGCCTAGSKCKEGCKRRCFLFYADTNGDAFTPLRKDNFQDFVRESYSQFGL</sequence>
<keyword evidence="3" id="KW-0547">Nucleotide-binding</keyword>
<dbReference type="InterPro" id="IPR042099">
    <property type="entry name" value="ANL_N_sf"/>
</dbReference>
<evidence type="ECO:0000313" key="6">
    <source>
        <dbReference type="Proteomes" id="UP000095192"/>
    </source>
</evidence>
<dbReference type="GeneID" id="34623562"/>
<dbReference type="EMBL" id="JROU02000945">
    <property type="protein sequence ID" value="OEH77877.1"/>
    <property type="molecule type" value="Genomic_DNA"/>
</dbReference>
<dbReference type="GO" id="GO:0004467">
    <property type="term" value="F:long-chain fatty acid-CoA ligase activity"/>
    <property type="evidence" value="ECO:0007669"/>
    <property type="project" value="TreeGrafter"/>
</dbReference>
<proteinExistence type="inferred from homology"/>
<dbReference type="GO" id="GO:0005886">
    <property type="term" value="C:plasma membrane"/>
    <property type="evidence" value="ECO:0007669"/>
    <property type="project" value="TreeGrafter"/>
</dbReference>
<dbReference type="Proteomes" id="UP000095192">
    <property type="component" value="Unassembled WGS sequence"/>
</dbReference>
<dbReference type="GO" id="GO:0044539">
    <property type="term" value="P:long-chain fatty acid import into cell"/>
    <property type="evidence" value="ECO:0007669"/>
    <property type="project" value="TreeGrafter"/>
</dbReference>
<evidence type="ECO:0000256" key="1">
    <source>
        <dbReference type="ARBA" id="ARBA00006432"/>
    </source>
</evidence>
<dbReference type="AlphaFoldDB" id="A0A1D3D355"/>
<keyword evidence="6" id="KW-1185">Reference proteome</keyword>
<evidence type="ECO:0000256" key="3">
    <source>
        <dbReference type="ARBA" id="ARBA00022741"/>
    </source>
</evidence>
<comment type="caution">
    <text evidence="5">The sequence shown here is derived from an EMBL/GenBank/DDBJ whole genome shotgun (WGS) entry which is preliminary data.</text>
</comment>
<evidence type="ECO:0000256" key="2">
    <source>
        <dbReference type="ARBA" id="ARBA00022598"/>
    </source>
</evidence>
<protein>
    <submittedName>
        <fullName evidence="5">Very-long-chain acyl-related protein</fullName>
    </submittedName>
</protein>
<dbReference type="GO" id="GO:0005324">
    <property type="term" value="F:long-chain fatty acid transmembrane transporter activity"/>
    <property type="evidence" value="ECO:0007669"/>
    <property type="project" value="TreeGrafter"/>
</dbReference>
<accession>A0A1D3D355</accession>
<dbReference type="GO" id="GO:0005524">
    <property type="term" value="F:ATP binding"/>
    <property type="evidence" value="ECO:0007669"/>
    <property type="project" value="UniProtKB-KW"/>
</dbReference>
<dbReference type="VEuPathDB" id="ToxoDB:cyc_07632"/>
<dbReference type="PANTHER" id="PTHR43107:SF15">
    <property type="entry name" value="FATTY ACID TRANSPORT PROTEIN 3, ISOFORM A"/>
    <property type="match status" value="1"/>
</dbReference>
<dbReference type="VEuPathDB" id="ToxoDB:LOC34623562"/>
<reference evidence="5 6" key="1">
    <citation type="journal article" date="2016" name="BMC Genomics">
        <title>Comparative genomics reveals Cyclospora cayetanensis possesses coccidia-like metabolism and invasion components but unique surface antigens.</title>
        <authorList>
            <person name="Liu S."/>
            <person name="Wang L."/>
            <person name="Zheng H."/>
            <person name="Xu Z."/>
            <person name="Roellig D.M."/>
            <person name="Li N."/>
            <person name="Frace M.A."/>
            <person name="Tang K."/>
            <person name="Arrowood M.J."/>
            <person name="Moss D.M."/>
            <person name="Zhang L."/>
            <person name="Feng Y."/>
            <person name="Xiao L."/>
        </authorList>
    </citation>
    <scope>NUCLEOTIDE SEQUENCE [LARGE SCALE GENOMIC DNA]</scope>
    <source>
        <strain evidence="5 6">CHN_HEN01</strain>
    </source>
</reference>
<keyword evidence="4" id="KW-0067">ATP-binding</keyword>
<evidence type="ECO:0000256" key="4">
    <source>
        <dbReference type="ARBA" id="ARBA00022840"/>
    </source>
</evidence>
<dbReference type="SUPFAM" id="SSF56801">
    <property type="entry name" value="Acetyl-CoA synthetase-like"/>
    <property type="match status" value="1"/>
</dbReference>